<dbReference type="PANTHER" id="PTHR30590">
    <property type="entry name" value="INNER MEMBRANE PROTEIN"/>
    <property type="match status" value="1"/>
</dbReference>
<dbReference type="InterPro" id="IPR052529">
    <property type="entry name" value="Bact_Transport_Assoc"/>
</dbReference>
<dbReference type="PANTHER" id="PTHR30590:SF3">
    <property type="entry name" value="HYPOTHETICAL MEMBRANE SPANNING PROTEIN"/>
    <property type="match status" value="1"/>
</dbReference>
<feature type="transmembrane region" description="Helical" evidence="1">
    <location>
        <begin position="136"/>
        <end position="156"/>
    </location>
</feature>
<accession>A0ABP6BIL1</accession>
<name>A0ABP6BIL1_9MICO</name>
<feature type="transmembrane region" description="Helical" evidence="1">
    <location>
        <begin position="319"/>
        <end position="336"/>
    </location>
</feature>
<evidence type="ECO:0000256" key="1">
    <source>
        <dbReference type="SAM" id="Phobius"/>
    </source>
</evidence>
<comment type="caution">
    <text evidence="3">The sequence shown here is derived from an EMBL/GenBank/DDBJ whole genome shotgun (WGS) entry which is preliminary data.</text>
</comment>
<feature type="transmembrane region" description="Helical" evidence="1">
    <location>
        <begin position="90"/>
        <end position="106"/>
    </location>
</feature>
<dbReference type="RefSeq" id="WP_344225696.1">
    <property type="nucleotide sequence ID" value="NZ_BAAARI010000001.1"/>
</dbReference>
<feature type="domain" description="Heparan-alpha-glucosaminide N-acetyltransferase catalytic" evidence="2">
    <location>
        <begin position="13"/>
        <end position="198"/>
    </location>
</feature>
<feature type="transmembrane region" description="Helical" evidence="1">
    <location>
        <begin position="168"/>
        <end position="191"/>
    </location>
</feature>
<keyword evidence="1" id="KW-1133">Transmembrane helix</keyword>
<keyword evidence="4" id="KW-1185">Reference proteome</keyword>
<keyword evidence="1" id="KW-0812">Transmembrane</keyword>
<gene>
    <name evidence="3" type="ORF">GCM10009862_00190</name>
</gene>
<dbReference type="EMBL" id="BAAARI010000001">
    <property type="protein sequence ID" value="GAA2565674.1"/>
    <property type="molecule type" value="Genomic_DNA"/>
</dbReference>
<sequence length="362" mass="38017">MRRALARLNGADRLGGIDLARGLAVIGMLAAHLLTIEEPFDLTRPQTWLDIVNGRSSILFAVLAGVSIALTTGGTTPVSGERLRVARGRLLVRAGLIWVLGILLILTGVPVYVILPAYAVLFLLTLPLLRLGAGTLFPVAAALLVVMPFIQAALGLLPFWDTPGGESIALVIGWAYPFPLWIGFVVVGLALGRTDLRDARIAAILVVMGFGTALFAYGAGGLAEPAAASSDYWGVALSTHPHSGGLPEVIGGAATAVAVLGGCLLIARTPVTWVLLPLRATGAMPLTAYTAQLLIWAAWALVALGDTGALEEFRELEPFWPLTIAVVAGCTAWALTMGRGPLERLFAAVARRSVRTADERAR</sequence>
<organism evidence="3 4">
    <name type="scientific">Microbacterium binotii</name>
    <dbReference type="NCBI Taxonomy" id="462710"/>
    <lineage>
        <taxon>Bacteria</taxon>
        <taxon>Bacillati</taxon>
        <taxon>Actinomycetota</taxon>
        <taxon>Actinomycetes</taxon>
        <taxon>Micrococcales</taxon>
        <taxon>Microbacteriaceae</taxon>
        <taxon>Microbacterium</taxon>
    </lineage>
</organism>
<dbReference type="Proteomes" id="UP001500274">
    <property type="component" value="Unassembled WGS sequence"/>
</dbReference>
<feature type="transmembrane region" description="Helical" evidence="1">
    <location>
        <begin position="249"/>
        <end position="267"/>
    </location>
</feature>
<feature type="transmembrane region" description="Helical" evidence="1">
    <location>
        <begin position="56"/>
        <end position="78"/>
    </location>
</feature>
<keyword evidence="1" id="KW-0472">Membrane</keyword>
<proteinExistence type="predicted"/>
<protein>
    <submittedName>
        <fullName evidence="3">Heparan-alpha-glucosaminide N-acetyltransferase domain-containing protein</fullName>
    </submittedName>
</protein>
<feature type="transmembrane region" description="Helical" evidence="1">
    <location>
        <begin position="203"/>
        <end position="223"/>
    </location>
</feature>
<dbReference type="Pfam" id="PF07786">
    <property type="entry name" value="HGSNAT_cat"/>
    <property type="match status" value="1"/>
</dbReference>
<feature type="transmembrane region" description="Helical" evidence="1">
    <location>
        <begin position="274"/>
        <end position="299"/>
    </location>
</feature>
<evidence type="ECO:0000313" key="3">
    <source>
        <dbReference type="EMBL" id="GAA2565674.1"/>
    </source>
</evidence>
<evidence type="ECO:0000259" key="2">
    <source>
        <dbReference type="Pfam" id="PF07786"/>
    </source>
</evidence>
<evidence type="ECO:0000313" key="4">
    <source>
        <dbReference type="Proteomes" id="UP001500274"/>
    </source>
</evidence>
<dbReference type="InterPro" id="IPR012429">
    <property type="entry name" value="HGSNAT_cat"/>
</dbReference>
<reference evidence="4" key="1">
    <citation type="journal article" date="2019" name="Int. J. Syst. Evol. Microbiol.">
        <title>The Global Catalogue of Microorganisms (GCM) 10K type strain sequencing project: providing services to taxonomists for standard genome sequencing and annotation.</title>
        <authorList>
            <consortium name="The Broad Institute Genomics Platform"/>
            <consortium name="The Broad Institute Genome Sequencing Center for Infectious Disease"/>
            <person name="Wu L."/>
            <person name="Ma J."/>
        </authorList>
    </citation>
    <scope>NUCLEOTIDE SEQUENCE [LARGE SCALE GENOMIC DNA]</scope>
    <source>
        <strain evidence="4">JCM 16365</strain>
    </source>
</reference>